<dbReference type="AlphaFoldDB" id="A0A4V3I1J9"/>
<name>A0A4V3I1J9_9PEZI</name>
<protein>
    <recommendedName>
        <fullName evidence="1">Heterokaryon incompatibility domain-containing protein</fullName>
    </recommendedName>
</protein>
<proteinExistence type="predicted"/>
<dbReference type="PANTHER" id="PTHR33112">
    <property type="entry name" value="DOMAIN PROTEIN, PUTATIVE-RELATED"/>
    <property type="match status" value="1"/>
</dbReference>
<evidence type="ECO:0000259" key="1">
    <source>
        <dbReference type="Pfam" id="PF06985"/>
    </source>
</evidence>
<keyword evidence="3" id="KW-1185">Reference proteome</keyword>
<comment type="caution">
    <text evidence="2">The sequence shown here is derived from an EMBL/GenBank/DDBJ whole genome shotgun (WGS) entry which is preliminary data.</text>
</comment>
<dbReference type="Proteomes" id="UP000295604">
    <property type="component" value="Unassembled WGS sequence"/>
</dbReference>
<dbReference type="Pfam" id="PF06985">
    <property type="entry name" value="HET"/>
    <property type="match status" value="1"/>
</dbReference>
<dbReference type="InterPro" id="IPR010730">
    <property type="entry name" value="HET"/>
</dbReference>
<reference evidence="2 3" key="1">
    <citation type="submission" date="2018-11" db="EMBL/GenBank/DDBJ databases">
        <title>Genome sequence and assembly of Colletotrichum sidae.</title>
        <authorList>
            <person name="Gan P."/>
            <person name="Shirasu K."/>
        </authorList>
    </citation>
    <scope>NUCLEOTIDE SEQUENCE [LARGE SCALE GENOMIC DNA]</scope>
    <source>
        <strain evidence="2 3">CBS 518.97</strain>
    </source>
</reference>
<feature type="domain" description="Heterokaryon incompatibility" evidence="1">
    <location>
        <begin position="228"/>
        <end position="379"/>
    </location>
</feature>
<accession>A0A4V3I1J9</accession>
<sequence>MHSSIASVSLDEALGNPTAKEARGRSSDFFDTLGTVGCLLDCEAYASRQKLAPEVIRTSRAPHEEFAKRGKHRVVRGRAFTYGRLGESADNGCGACKAVKTMLDAVSAQHIGGFGPFATMRWVVRHSGTLELAMPDGKAYYARIMNVAGSRNVFRRMQTTNGLAGDTSSSLSLQRVRSWLEECEKNHQQCGRGVDMPLPTRLIDLDEITRGNDKGVRLVDTSGQTGTYMCLSHCWGKVKIQSMTKTASLQDRLDFIPWSLLPPSFQQAVEMTRKLGIRYLWIDSLCIIQDDGADWEREAAQMVNVYRNGYATIAVSWSHDSQGGCYTKTIPPIYFRTTTDTGAEFTTMMGIGEKRDDMSEYERVHEYYPLFSRAWCLQERLLSRRIIHCNYGELAFDCGKGYSCECGGEQHYNWHNVADLSGTYTPLRSRSKYLSILNNRTTVSSSAIVTPSGKIDPYERWHRVVGEYTCLNLTKTSDMLPALSGLARETAELTGDAYLAGLWEGNLEQELSWRVVSVADWRNRRDAILGRDWTAPSWSWASTGSGCKVGFPAFYGAEVLECKIPGIAEVATITCPPSGTDPTGSVAFGKLEARAARLPVVIQKPCSKWDAKRRWTNRIYGRFLLFARESEREWQEDCRPRTGEPPLEFGPAKSSLWVDPIVEKLTGTGDGYVRNQAGHDGYDPLLCRHCVFLPAELLYVGGMKTDKGVLSTRTRDIFLVVSQDPESLTDSHVRVGLLEVTCDDRTQRDEWFETVWKRNASPEMDITVF</sequence>
<evidence type="ECO:0000313" key="2">
    <source>
        <dbReference type="EMBL" id="TEA10123.1"/>
    </source>
</evidence>
<dbReference type="PANTHER" id="PTHR33112:SF9">
    <property type="entry name" value="HETEROKARYON INCOMPATIBILITY DOMAIN-CONTAINING PROTEIN"/>
    <property type="match status" value="1"/>
</dbReference>
<evidence type="ECO:0000313" key="3">
    <source>
        <dbReference type="Proteomes" id="UP000295604"/>
    </source>
</evidence>
<dbReference type="EMBL" id="QAPF01000663">
    <property type="protein sequence ID" value="TEA10123.1"/>
    <property type="molecule type" value="Genomic_DNA"/>
</dbReference>
<organism evidence="2 3">
    <name type="scientific">Colletotrichum sidae</name>
    <dbReference type="NCBI Taxonomy" id="1347389"/>
    <lineage>
        <taxon>Eukaryota</taxon>
        <taxon>Fungi</taxon>
        <taxon>Dikarya</taxon>
        <taxon>Ascomycota</taxon>
        <taxon>Pezizomycotina</taxon>
        <taxon>Sordariomycetes</taxon>
        <taxon>Hypocreomycetidae</taxon>
        <taxon>Glomerellales</taxon>
        <taxon>Glomerellaceae</taxon>
        <taxon>Colletotrichum</taxon>
        <taxon>Colletotrichum orbiculare species complex</taxon>
    </lineage>
</organism>
<gene>
    <name evidence="2" type="ORF">C8034_v010480</name>
</gene>